<evidence type="ECO:0000313" key="7">
    <source>
        <dbReference type="Proteomes" id="UP000032408"/>
    </source>
</evidence>
<organism evidence="6 7">
    <name type="scientific">Nitrosopumilus adriaticus</name>
    <dbReference type="NCBI Taxonomy" id="1580092"/>
    <lineage>
        <taxon>Archaea</taxon>
        <taxon>Nitrososphaerota</taxon>
        <taxon>Nitrososphaeria</taxon>
        <taxon>Nitrosopumilales</taxon>
        <taxon>Nitrosopumilaceae</taxon>
        <taxon>Nitrosopumilus</taxon>
    </lineage>
</organism>
<evidence type="ECO:0000259" key="5">
    <source>
        <dbReference type="PROSITE" id="PS51192"/>
    </source>
</evidence>
<evidence type="ECO:0000256" key="2">
    <source>
        <dbReference type="ARBA" id="ARBA00022801"/>
    </source>
</evidence>
<keyword evidence="7" id="KW-1185">Reference proteome</keyword>
<sequence>MEQYLEKKYVQKNSIEKRDYQVNLANQAIDENCIVVLPTGLGKTAIALQVIAEYLSRGTGGILFLAPTRVLVNQHYEFLKENLTLDDISLITGEDTIPKRTKLWNNSVICATPEIARNDLNRGIITPDQFSLVIFDEVHRTAGDYAYSGIAESFENSPARILGMTATLPSEKEKATEILTKLRISSVAERREDSPDVKPYTQETHTEWINVELPPELKSIQKLLKLALDERYATLRKNGIKMAEQQSLSALLRIRQFVLNQNRRSAKPLFTGIRIHYALNILEAHGITPFLKFCERAQAKKGVGIKELFEVDPNFTRAIHLAKEAQSQGIEHSKIPKLKEILESVPGKALIFTSYRDSVDLIFNKLTEMGISAGILIGKAGDAGLKQKSRLKPYKNSEMGFFRYLSQHELVRKALILPKLIKLFFMIMFQAQLGLSKEGGGLEERILEN</sequence>
<accession>A0A0D5C1V2</accession>
<dbReference type="InterPro" id="IPR014001">
    <property type="entry name" value="Helicase_ATP-bd"/>
</dbReference>
<dbReference type="InterPro" id="IPR011545">
    <property type="entry name" value="DEAD/DEAH_box_helicase_dom"/>
</dbReference>
<dbReference type="SUPFAM" id="SSF52540">
    <property type="entry name" value="P-loop containing nucleoside triphosphate hydrolases"/>
    <property type="match status" value="2"/>
</dbReference>
<dbReference type="HOGENOM" id="CLU_002513_3_1_2"/>
<protein>
    <submittedName>
        <fullName evidence="6">DEAD/DEAH box helicase</fullName>
    </submittedName>
</protein>
<dbReference type="GO" id="GO:0005524">
    <property type="term" value="F:ATP binding"/>
    <property type="evidence" value="ECO:0007669"/>
    <property type="project" value="UniProtKB-KW"/>
</dbReference>
<proteinExistence type="predicted"/>
<dbReference type="Proteomes" id="UP000032408">
    <property type="component" value="Chromosome"/>
</dbReference>
<dbReference type="STRING" id="1580092.NADRNF5_1030"/>
<keyword evidence="1" id="KW-0547">Nucleotide-binding</keyword>
<dbReference type="PANTHER" id="PTHR14025:SF20">
    <property type="entry name" value="FANCONI ANEMIA GROUP M PROTEIN"/>
    <property type="match status" value="1"/>
</dbReference>
<evidence type="ECO:0000256" key="3">
    <source>
        <dbReference type="ARBA" id="ARBA00022806"/>
    </source>
</evidence>
<evidence type="ECO:0000313" key="6">
    <source>
        <dbReference type="EMBL" id="AJW70721.1"/>
    </source>
</evidence>
<dbReference type="GO" id="GO:0004386">
    <property type="term" value="F:helicase activity"/>
    <property type="evidence" value="ECO:0007669"/>
    <property type="project" value="UniProtKB-KW"/>
</dbReference>
<dbReference type="Gene3D" id="1.20.1320.20">
    <property type="entry name" value="hef helicase domain"/>
    <property type="match status" value="1"/>
</dbReference>
<dbReference type="PANTHER" id="PTHR14025">
    <property type="entry name" value="FANCONI ANEMIA GROUP M FANCM FAMILY MEMBER"/>
    <property type="match status" value="1"/>
</dbReference>
<evidence type="ECO:0000256" key="4">
    <source>
        <dbReference type="ARBA" id="ARBA00022840"/>
    </source>
</evidence>
<dbReference type="GO" id="GO:0016787">
    <property type="term" value="F:hydrolase activity"/>
    <property type="evidence" value="ECO:0007669"/>
    <property type="project" value="UniProtKB-KW"/>
</dbReference>
<dbReference type="GO" id="GO:0003676">
    <property type="term" value="F:nucleic acid binding"/>
    <property type="evidence" value="ECO:0007669"/>
    <property type="project" value="InterPro"/>
</dbReference>
<keyword evidence="4" id="KW-0067">ATP-binding</keyword>
<dbReference type="InterPro" id="IPR041755">
    <property type="entry name" value="Hef_ID"/>
</dbReference>
<dbReference type="EMBL" id="CP011070">
    <property type="protein sequence ID" value="AJW70721.1"/>
    <property type="molecule type" value="Genomic_DNA"/>
</dbReference>
<dbReference type="CDD" id="cd12089">
    <property type="entry name" value="Hef_ID"/>
    <property type="match status" value="1"/>
</dbReference>
<name>A0A0D5C1V2_9ARCH</name>
<dbReference type="AlphaFoldDB" id="A0A0D5C1V2"/>
<dbReference type="InterPro" id="IPR027417">
    <property type="entry name" value="P-loop_NTPase"/>
</dbReference>
<dbReference type="Pfam" id="PF00270">
    <property type="entry name" value="DEAD"/>
    <property type="match status" value="1"/>
</dbReference>
<keyword evidence="3 6" id="KW-0347">Helicase</keyword>
<keyword evidence="2" id="KW-0378">Hydrolase</keyword>
<dbReference type="GO" id="GO:0140097">
    <property type="term" value="F:catalytic activity, acting on DNA"/>
    <property type="evidence" value="ECO:0007669"/>
    <property type="project" value="UniProtKB-ARBA"/>
</dbReference>
<evidence type="ECO:0000256" key="1">
    <source>
        <dbReference type="ARBA" id="ARBA00022741"/>
    </source>
</evidence>
<dbReference type="PROSITE" id="PS51192">
    <property type="entry name" value="HELICASE_ATP_BIND_1"/>
    <property type="match status" value="1"/>
</dbReference>
<feature type="domain" description="Helicase ATP-binding" evidence="5">
    <location>
        <begin position="24"/>
        <end position="186"/>
    </location>
</feature>
<dbReference type="KEGG" id="nin:NADRNF5_1030"/>
<dbReference type="SMART" id="SM00487">
    <property type="entry name" value="DEXDc"/>
    <property type="match status" value="1"/>
</dbReference>
<reference evidence="7" key="1">
    <citation type="submission" date="2015-03" db="EMBL/GenBank/DDBJ databases">
        <title>Characterization of two novel Thaumarchaeota isolated from the Northern Adriatic Sea.</title>
        <authorList>
            <person name="Bayer B."/>
            <person name="Vojvoda J."/>
            <person name="Offre P."/>
            <person name="Srivastava A."/>
            <person name="Elisabeth N."/>
            <person name="Garcia J.A.L."/>
            <person name="Schleper C."/>
            <person name="Herndl G.J."/>
        </authorList>
    </citation>
    <scope>NUCLEOTIDE SEQUENCE [LARGE SCALE GENOMIC DNA]</scope>
    <source>
        <strain evidence="7">NF5</strain>
    </source>
</reference>
<dbReference type="Gene3D" id="3.40.50.300">
    <property type="entry name" value="P-loop containing nucleotide triphosphate hydrolases"/>
    <property type="match status" value="2"/>
</dbReference>
<gene>
    <name evidence="6" type="ORF">NADRNF5_1030</name>
</gene>
<reference evidence="6 7" key="2">
    <citation type="journal article" date="2016" name="ISME J.">
        <title>Physiological and genomic characterization of two novel marine thaumarchaeal strains indicates niche differentiation.</title>
        <authorList>
            <person name="Bayer B."/>
            <person name="Vojvoda J."/>
            <person name="Offre P."/>
            <person name="Alves R.J."/>
            <person name="Elisabeth N.H."/>
            <person name="Garcia J.A."/>
            <person name="Volland J.M."/>
            <person name="Srivastava A."/>
            <person name="Schleper C."/>
            <person name="Herndl G.J."/>
        </authorList>
    </citation>
    <scope>NUCLEOTIDE SEQUENCE [LARGE SCALE GENOMIC DNA]</scope>
    <source>
        <strain evidence="6 7">NF5</strain>
    </source>
</reference>